<evidence type="ECO:0000313" key="3">
    <source>
        <dbReference type="Proteomes" id="UP000198393"/>
    </source>
</evidence>
<evidence type="ECO:0000256" key="1">
    <source>
        <dbReference type="SAM" id="Phobius"/>
    </source>
</evidence>
<keyword evidence="1" id="KW-0812">Transmembrane</keyword>
<dbReference type="Proteomes" id="UP000198393">
    <property type="component" value="Unassembled WGS sequence"/>
</dbReference>
<sequence>MKEELLNRKLELEIEQLEKQLTAKKKTSLELFNDWIKRWSVTILTFASIIGGLWGLIIPIKNYYDEQSRRLKYELNSQMVRFVDQLNDDAMQDQAIMMLQYYEMNAFDILAFRLERATKQNQFRLRPAIADAMNSIYLKGHHEVVDQLLEFTGRSLRKVKTKSENINEAKYRAFLSYVFVLNEIESTPKDSKKIRKEAELLLNDVPESKQDEFKPLAQALESLINEKSD</sequence>
<evidence type="ECO:0000313" key="2">
    <source>
        <dbReference type="EMBL" id="SNS93289.1"/>
    </source>
</evidence>
<accession>A0A239IID5</accession>
<keyword evidence="1" id="KW-0472">Membrane</keyword>
<gene>
    <name evidence="2" type="ORF">SAMN05421640_1678</name>
</gene>
<organism evidence="2 3">
    <name type="scientific">Ekhidna lutea</name>
    <dbReference type="NCBI Taxonomy" id="447679"/>
    <lineage>
        <taxon>Bacteria</taxon>
        <taxon>Pseudomonadati</taxon>
        <taxon>Bacteroidota</taxon>
        <taxon>Cytophagia</taxon>
        <taxon>Cytophagales</taxon>
        <taxon>Reichenbachiellaceae</taxon>
        <taxon>Ekhidna</taxon>
    </lineage>
</organism>
<dbReference type="RefSeq" id="WP_089356424.1">
    <property type="nucleotide sequence ID" value="NZ_FZPD01000003.1"/>
</dbReference>
<name>A0A239IID5_EKHLU</name>
<protein>
    <submittedName>
        <fullName evidence="2">Uncharacterized protein</fullName>
    </submittedName>
</protein>
<keyword evidence="1" id="KW-1133">Transmembrane helix</keyword>
<proteinExistence type="predicted"/>
<reference evidence="2 3" key="1">
    <citation type="submission" date="2017-06" db="EMBL/GenBank/DDBJ databases">
        <authorList>
            <person name="Kim H.J."/>
            <person name="Triplett B.A."/>
        </authorList>
    </citation>
    <scope>NUCLEOTIDE SEQUENCE [LARGE SCALE GENOMIC DNA]</scope>
    <source>
        <strain evidence="2 3">DSM 19307</strain>
    </source>
</reference>
<dbReference type="AlphaFoldDB" id="A0A239IID5"/>
<keyword evidence="3" id="KW-1185">Reference proteome</keyword>
<feature type="transmembrane region" description="Helical" evidence="1">
    <location>
        <begin position="39"/>
        <end position="60"/>
    </location>
</feature>
<dbReference type="EMBL" id="FZPD01000003">
    <property type="protein sequence ID" value="SNS93289.1"/>
    <property type="molecule type" value="Genomic_DNA"/>
</dbReference>